<dbReference type="PRINTS" id="PR00035">
    <property type="entry name" value="HTHGNTR"/>
</dbReference>
<dbReference type="FunFam" id="1.10.10.10:FF:000079">
    <property type="entry name" value="GntR family transcriptional regulator"/>
    <property type="match status" value="1"/>
</dbReference>
<dbReference type="FunFam" id="3.40.640.10:FF:000023">
    <property type="entry name" value="Transcriptional regulator, GntR family"/>
    <property type="match status" value="1"/>
</dbReference>
<dbReference type="Pfam" id="PF00392">
    <property type="entry name" value="GntR"/>
    <property type="match status" value="1"/>
</dbReference>
<evidence type="ECO:0000256" key="1">
    <source>
        <dbReference type="ARBA" id="ARBA00001933"/>
    </source>
</evidence>
<evidence type="ECO:0000256" key="5">
    <source>
        <dbReference type="ARBA" id="ARBA00022898"/>
    </source>
</evidence>
<dbReference type="AlphaFoldDB" id="A0A150KK57"/>
<keyword evidence="8" id="KW-0804">Transcription</keyword>
<dbReference type="SMART" id="SM00345">
    <property type="entry name" value="HTH_GNTR"/>
    <property type="match status" value="1"/>
</dbReference>
<protein>
    <submittedName>
        <fullName evidence="11">PLP-dependent aminotransferase family protein</fullName>
    </submittedName>
    <submittedName>
        <fullName evidence="10">Transcriptional regulator, GntR family domain</fullName>
        <ecNumber evidence="10">2.6.1.1</ecNumber>
    </submittedName>
</protein>
<comment type="similarity">
    <text evidence="2">In the C-terminal section; belongs to the class-I pyridoxal-phosphate-dependent aminotransferase family.</text>
</comment>
<dbReference type="GO" id="GO:0003677">
    <property type="term" value="F:DNA binding"/>
    <property type="evidence" value="ECO:0007669"/>
    <property type="project" value="UniProtKB-KW"/>
</dbReference>
<evidence type="ECO:0000256" key="8">
    <source>
        <dbReference type="ARBA" id="ARBA00023163"/>
    </source>
</evidence>
<dbReference type="InterPro" id="IPR051446">
    <property type="entry name" value="HTH_trans_reg/aminotransferase"/>
</dbReference>
<keyword evidence="6" id="KW-0805">Transcription regulation</keyword>
<dbReference type="EMBL" id="LQYI01000005">
    <property type="protein sequence ID" value="KYC73668.1"/>
    <property type="molecule type" value="Genomic_DNA"/>
</dbReference>
<dbReference type="InterPro" id="IPR036390">
    <property type="entry name" value="WH_DNA-bd_sf"/>
</dbReference>
<dbReference type="SUPFAM" id="SSF53383">
    <property type="entry name" value="PLP-dependent transferases"/>
    <property type="match status" value="1"/>
</dbReference>
<dbReference type="InterPro" id="IPR015421">
    <property type="entry name" value="PyrdxlP-dep_Trfase_major"/>
</dbReference>
<dbReference type="InterPro" id="IPR036388">
    <property type="entry name" value="WH-like_DNA-bd_sf"/>
</dbReference>
<dbReference type="GO" id="GO:0003700">
    <property type="term" value="F:DNA-binding transcription factor activity"/>
    <property type="evidence" value="ECO:0007669"/>
    <property type="project" value="InterPro"/>
</dbReference>
<dbReference type="GO" id="GO:0004069">
    <property type="term" value="F:L-aspartate:2-oxoglutarate aminotransferase activity"/>
    <property type="evidence" value="ECO:0007669"/>
    <property type="project" value="UniProtKB-EC"/>
</dbReference>
<evidence type="ECO:0000313" key="12">
    <source>
        <dbReference type="Proteomes" id="UP000075304"/>
    </source>
</evidence>
<keyword evidence="4 10" id="KW-0808">Transferase</keyword>
<dbReference type="Gene3D" id="1.10.10.10">
    <property type="entry name" value="Winged helix-like DNA-binding domain superfamily/Winged helix DNA-binding domain"/>
    <property type="match status" value="1"/>
</dbReference>
<sequence>MADNWTLNKHSDIPLYQQIYEYIKAKILNGEWPVGTRLPTQRELARKFEVNRSTVVYALGELAAEGLIESKVGKGTAVANNTWSLLASAQPPDWHHYVKAGTYEPNKPFIQEINKAEANPQMIRLGTGELSPELLPAEHIRNIFQNCHRKITLGYPEPKGSFDLREMISIYLKAKGIIASPSSIMVVSGGIQALQFISLGLLQRGSAIFHEIPSYLQSLHVFQSAGMNLFGIRMDHDGIVTEGIGKLKRQHNGALLYTIPNFHNPTGILMKETRRKALLAACINERLPVIEDDVYGDLWFDEKPPAPLKAKDDQGLVLYIGSMSKTLGPGLRIGWIAGPEPVINRLADIKMQTDYGSSALSQYAAAECLSSGFYSQYIEDIRTALKNRRDFTIGLLNRYFKGIATWDTPAGGFYIWLKLKKTLSMQKLFKLALREKILLNPGNIYDRNDHSHLRLSYSYASFPQLEKGLARLADIIQCMD</sequence>
<dbReference type="CDD" id="cd00609">
    <property type="entry name" value="AAT_like"/>
    <property type="match status" value="1"/>
</dbReference>
<gene>
    <name evidence="10" type="ORF">B4099_2155</name>
    <name evidence="11" type="ORF">QN341_14315</name>
</gene>
<evidence type="ECO:0000259" key="9">
    <source>
        <dbReference type="PROSITE" id="PS50949"/>
    </source>
</evidence>
<dbReference type="InterPro" id="IPR015422">
    <property type="entry name" value="PyrdxlP-dep_Trfase_small"/>
</dbReference>
<dbReference type="PATRIC" id="fig|1398.25.peg.2612"/>
<evidence type="ECO:0000256" key="7">
    <source>
        <dbReference type="ARBA" id="ARBA00023125"/>
    </source>
</evidence>
<reference evidence="10 12" key="1">
    <citation type="submission" date="2016-01" db="EMBL/GenBank/DDBJ databases">
        <title>Genome Sequences of Twelve Sporeforming Bacillus Species Isolated from Foods.</title>
        <authorList>
            <person name="Berendsen E.M."/>
            <person name="Wells-Bennik M.H."/>
            <person name="Krawcyk A.O."/>
            <person name="De Jong A."/>
            <person name="Holsappel S."/>
            <person name="Eijlander R.T."/>
            <person name="Kuipers O.P."/>
        </authorList>
    </citation>
    <scope>NUCLEOTIDE SEQUENCE [LARGE SCALE GENOMIC DNA]</scope>
    <source>
        <strain evidence="10 12">B4099</strain>
    </source>
</reference>
<organism evidence="10 12">
    <name type="scientific">Heyndrickxia coagulans</name>
    <name type="common">Weizmannia coagulans</name>
    <dbReference type="NCBI Taxonomy" id="1398"/>
    <lineage>
        <taxon>Bacteria</taxon>
        <taxon>Bacillati</taxon>
        <taxon>Bacillota</taxon>
        <taxon>Bacilli</taxon>
        <taxon>Bacillales</taxon>
        <taxon>Bacillaceae</taxon>
        <taxon>Heyndrickxia</taxon>
    </lineage>
</organism>
<dbReference type="GO" id="GO:0030170">
    <property type="term" value="F:pyridoxal phosphate binding"/>
    <property type="evidence" value="ECO:0007669"/>
    <property type="project" value="InterPro"/>
</dbReference>
<dbReference type="EC" id="2.6.1.1" evidence="10"/>
<dbReference type="PANTHER" id="PTHR46577">
    <property type="entry name" value="HTH-TYPE TRANSCRIPTIONAL REGULATORY PROTEIN GABR"/>
    <property type="match status" value="1"/>
</dbReference>
<dbReference type="SUPFAM" id="SSF46785">
    <property type="entry name" value="Winged helix' DNA-binding domain"/>
    <property type="match status" value="1"/>
</dbReference>
<evidence type="ECO:0000313" key="11">
    <source>
        <dbReference type="EMBL" id="MDL5042180.1"/>
    </source>
</evidence>
<dbReference type="Gene3D" id="3.90.1150.10">
    <property type="entry name" value="Aspartate Aminotransferase, domain 1"/>
    <property type="match status" value="1"/>
</dbReference>
<dbReference type="Pfam" id="PF00155">
    <property type="entry name" value="Aminotran_1_2"/>
    <property type="match status" value="1"/>
</dbReference>
<evidence type="ECO:0000313" key="10">
    <source>
        <dbReference type="EMBL" id="KYC73668.1"/>
    </source>
</evidence>
<keyword evidence="5" id="KW-0663">Pyridoxal phosphate</keyword>
<dbReference type="InterPro" id="IPR000524">
    <property type="entry name" value="Tscrpt_reg_HTH_GntR"/>
</dbReference>
<feature type="domain" description="HTH gntR-type" evidence="9">
    <location>
        <begin position="13"/>
        <end position="81"/>
    </location>
</feature>
<evidence type="ECO:0000256" key="4">
    <source>
        <dbReference type="ARBA" id="ARBA00022679"/>
    </source>
</evidence>
<keyword evidence="7" id="KW-0238">DNA-binding</keyword>
<evidence type="ECO:0000256" key="2">
    <source>
        <dbReference type="ARBA" id="ARBA00005384"/>
    </source>
</evidence>
<dbReference type="PANTHER" id="PTHR46577:SF2">
    <property type="entry name" value="TRANSCRIPTIONAL REGULATORY PROTEIN"/>
    <property type="match status" value="1"/>
</dbReference>
<dbReference type="Proteomes" id="UP001223084">
    <property type="component" value="Unassembled WGS sequence"/>
</dbReference>
<evidence type="ECO:0000256" key="6">
    <source>
        <dbReference type="ARBA" id="ARBA00023015"/>
    </source>
</evidence>
<dbReference type="EMBL" id="JASUZX010000002">
    <property type="protein sequence ID" value="MDL5042180.1"/>
    <property type="molecule type" value="Genomic_DNA"/>
</dbReference>
<evidence type="ECO:0000256" key="3">
    <source>
        <dbReference type="ARBA" id="ARBA00022576"/>
    </source>
</evidence>
<dbReference type="CDD" id="cd07377">
    <property type="entry name" value="WHTH_GntR"/>
    <property type="match status" value="1"/>
</dbReference>
<comment type="caution">
    <text evidence="10">The sequence shown here is derived from an EMBL/GenBank/DDBJ whole genome shotgun (WGS) entry which is preliminary data.</text>
</comment>
<dbReference type="InterPro" id="IPR004839">
    <property type="entry name" value="Aminotransferase_I/II_large"/>
</dbReference>
<dbReference type="RefSeq" id="WP_061574136.1">
    <property type="nucleotide sequence ID" value="NZ_CP091131.1"/>
</dbReference>
<name>A0A150KK57_HEYCO</name>
<dbReference type="Proteomes" id="UP000075304">
    <property type="component" value="Unassembled WGS sequence"/>
</dbReference>
<keyword evidence="3 10" id="KW-0032">Aminotransferase</keyword>
<accession>A0A150KK57</accession>
<dbReference type="PROSITE" id="PS50949">
    <property type="entry name" value="HTH_GNTR"/>
    <property type="match status" value="1"/>
</dbReference>
<proteinExistence type="inferred from homology"/>
<reference evidence="11" key="2">
    <citation type="submission" date="2023-06" db="EMBL/GenBank/DDBJ databases">
        <title>Probiogenomic evaluation and L lactic producing Weizmannia coaggulans BKMTCR2-2 from tree bark.</title>
        <authorList>
            <person name="Mahittikon J."/>
            <person name="Tanasupawat S."/>
        </authorList>
    </citation>
    <scope>NUCLEOTIDE SEQUENCE</scope>
    <source>
        <strain evidence="11">BKMTCR2-2</strain>
    </source>
</reference>
<dbReference type="Gene3D" id="3.40.640.10">
    <property type="entry name" value="Type I PLP-dependent aspartate aminotransferase-like (Major domain)"/>
    <property type="match status" value="1"/>
</dbReference>
<comment type="cofactor">
    <cofactor evidence="1">
        <name>pyridoxal 5'-phosphate</name>
        <dbReference type="ChEBI" id="CHEBI:597326"/>
    </cofactor>
</comment>
<dbReference type="InterPro" id="IPR015424">
    <property type="entry name" value="PyrdxlP-dep_Trfase"/>
</dbReference>